<dbReference type="Proteomes" id="UP000541185">
    <property type="component" value="Unassembled WGS sequence"/>
</dbReference>
<dbReference type="AlphaFoldDB" id="A0A848HDA6"/>
<dbReference type="EMBL" id="JABBFX010000003">
    <property type="protein sequence ID" value="NML47450.1"/>
    <property type="molecule type" value="Genomic_DNA"/>
</dbReference>
<name>A0A848HDA6_9BURK</name>
<proteinExistence type="predicted"/>
<organism evidence="1 2">
    <name type="scientific">Ramlibacter agri</name>
    <dbReference type="NCBI Taxonomy" id="2728837"/>
    <lineage>
        <taxon>Bacteria</taxon>
        <taxon>Pseudomonadati</taxon>
        <taxon>Pseudomonadota</taxon>
        <taxon>Betaproteobacteria</taxon>
        <taxon>Burkholderiales</taxon>
        <taxon>Comamonadaceae</taxon>
        <taxon>Ramlibacter</taxon>
    </lineage>
</organism>
<evidence type="ECO:0000313" key="2">
    <source>
        <dbReference type="Proteomes" id="UP000541185"/>
    </source>
</evidence>
<gene>
    <name evidence="1" type="ORF">HHL11_27115</name>
</gene>
<evidence type="ECO:0000313" key="1">
    <source>
        <dbReference type="EMBL" id="NML47450.1"/>
    </source>
</evidence>
<comment type="caution">
    <text evidence="1">The sequence shown here is derived from an EMBL/GenBank/DDBJ whole genome shotgun (WGS) entry which is preliminary data.</text>
</comment>
<keyword evidence="2" id="KW-1185">Reference proteome</keyword>
<protein>
    <submittedName>
        <fullName evidence="1">Uncharacterized protein</fullName>
    </submittedName>
</protein>
<dbReference type="RefSeq" id="WP_169421726.1">
    <property type="nucleotide sequence ID" value="NZ_JABBFX010000003.1"/>
</dbReference>
<reference evidence="1 2" key="1">
    <citation type="submission" date="2020-04" db="EMBL/GenBank/DDBJ databases">
        <title>Ramlibacter sp. G-1-2-2 isolated from soil.</title>
        <authorList>
            <person name="Dahal R.H."/>
        </authorList>
    </citation>
    <scope>NUCLEOTIDE SEQUENCE [LARGE SCALE GENOMIC DNA]</scope>
    <source>
        <strain evidence="1 2">G-1-2-2</strain>
    </source>
</reference>
<sequence length="199" mass="22116">MDALKTDVLLVRCRTTGEGLPDAAARFCAQAGLDLRLERTAWSREEGWAYVYARLRGVGALDASALPRLAKLWSSLCPGASEVDVSRLQLMQDLPGFSEAEVPSHHYVVETDPEAGWEEDILRWYLDEHLPGLASVPGTVRARRYVNHDAGPSSHACYGLVGAETLGSPPWLDVRGTEWSSRVRPHFTNTRRTMMRIVD</sequence>
<accession>A0A848HDA6</accession>